<dbReference type="Gene3D" id="1.10.1040.10">
    <property type="entry name" value="N-(1-d-carboxylethyl)-l-norvaline Dehydrogenase, domain 2"/>
    <property type="match status" value="1"/>
</dbReference>
<proteinExistence type="predicted"/>
<gene>
    <name evidence="2" type="primary">odh_8</name>
    <name evidence="2" type="ORF">SDC9_151931</name>
</gene>
<dbReference type="AlphaFoldDB" id="A0A645ETD7"/>
<reference evidence="2" key="1">
    <citation type="submission" date="2019-08" db="EMBL/GenBank/DDBJ databases">
        <authorList>
            <person name="Kucharzyk K."/>
            <person name="Murdoch R.W."/>
            <person name="Higgins S."/>
            <person name="Loffler F."/>
        </authorList>
    </citation>
    <scope>NUCLEOTIDE SEQUENCE</scope>
</reference>
<dbReference type="InterPro" id="IPR008927">
    <property type="entry name" value="6-PGluconate_DH-like_C_sf"/>
</dbReference>
<evidence type="ECO:0000313" key="2">
    <source>
        <dbReference type="EMBL" id="MPN04686.1"/>
    </source>
</evidence>
<dbReference type="GO" id="GO:0047129">
    <property type="term" value="F:opine dehydrogenase activity"/>
    <property type="evidence" value="ECO:0007669"/>
    <property type="project" value="UniProtKB-EC"/>
</dbReference>
<sequence>MDGITPSISEKMKELDDERMAIGAKLGLNLQTCLSQLKMYYGQNDSQSIYEYVNSEDTPYRDLVGQNVKGRYLTEDVPGVLVPISLFANKAGMETPVSDLAIRMTSFLHGTDYIEKGTTPESLGVANLSIDEIIKLIS</sequence>
<comment type="caution">
    <text evidence="2">The sequence shown here is derived from an EMBL/GenBank/DDBJ whole genome shotgun (WGS) entry which is preliminary data.</text>
</comment>
<dbReference type="InterPro" id="IPR013328">
    <property type="entry name" value="6PGD_dom2"/>
</dbReference>
<keyword evidence="2" id="KW-0560">Oxidoreductase</keyword>
<dbReference type="SUPFAM" id="SSF48179">
    <property type="entry name" value="6-phosphogluconate dehydrogenase C-terminal domain-like"/>
    <property type="match status" value="1"/>
</dbReference>
<dbReference type="EC" id="1.5.1.28" evidence="2"/>
<accession>A0A645ETD7</accession>
<dbReference type="InterPro" id="IPR003421">
    <property type="entry name" value="Opine_DH"/>
</dbReference>
<name>A0A645ETD7_9ZZZZ</name>
<feature type="domain" description="Opine dehydrogenase" evidence="1">
    <location>
        <begin position="2"/>
        <end position="107"/>
    </location>
</feature>
<dbReference type="Pfam" id="PF02317">
    <property type="entry name" value="Octopine_DH"/>
    <property type="match status" value="1"/>
</dbReference>
<dbReference type="EMBL" id="VSSQ01050608">
    <property type="protein sequence ID" value="MPN04686.1"/>
    <property type="molecule type" value="Genomic_DNA"/>
</dbReference>
<protein>
    <submittedName>
        <fullName evidence="2">Opine dehydrogenase</fullName>
        <ecNumber evidence="2">1.5.1.28</ecNumber>
    </submittedName>
</protein>
<evidence type="ECO:0000259" key="1">
    <source>
        <dbReference type="Pfam" id="PF02317"/>
    </source>
</evidence>
<organism evidence="2">
    <name type="scientific">bioreactor metagenome</name>
    <dbReference type="NCBI Taxonomy" id="1076179"/>
    <lineage>
        <taxon>unclassified sequences</taxon>
        <taxon>metagenomes</taxon>
        <taxon>ecological metagenomes</taxon>
    </lineage>
</organism>